<feature type="region of interest" description="Disordered" evidence="1">
    <location>
        <begin position="1"/>
        <end position="24"/>
    </location>
</feature>
<dbReference type="OMA" id="QKIGNWT"/>
<feature type="compositionally biased region" description="Polar residues" evidence="1">
    <location>
        <begin position="1"/>
        <end position="10"/>
    </location>
</feature>
<organism evidence="2 3">
    <name type="scientific">Paramecium octaurelia</name>
    <dbReference type="NCBI Taxonomy" id="43137"/>
    <lineage>
        <taxon>Eukaryota</taxon>
        <taxon>Sar</taxon>
        <taxon>Alveolata</taxon>
        <taxon>Ciliophora</taxon>
        <taxon>Intramacronucleata</taxon>
        <taxon>Oligohymenophorea</taxon>
        <taxon>Peniculida</taxon>
        <taxon>Parameciidae</taxon>
        <taxon>Paramecium</taxon>
    </lineage>
</organism>
<proteinExistence type="predicted"/>
<dbReference type="Proteomes" id="UP000683925">
    <property type="component" value="Unassembled WGS sequence"/>
</dbReference>
<dbReference type="PANTHER" id="PTHR33706">
    <property type="entry name" value="MORN VARIANT REPEAT PROTEIN"/>
    <property type="match status" value="1"/>
</dbReference>
<accession>A0A8S1WR10</accession>
<evidence type="ECO:0000256" key="1">
    <source>
        <dbReference type="SAM" id="MobiDB-lite"/>
    </source>
</evidence>
<protein>
    <submittedName>
        <fullName evidence="2">Uncharacterized protein</fullName>
    </submittedName>
</protein>
<evidence type="ECO:0000313" key="2">
    <source>
        <dbReference type="EMBL" id="CAD8190639.1"/>
    </source>
</evidence>
<dbReference type="OrthoDB" id="316780at2759"/>
<dbReference type="EMBL" id="CAJJDP010000097">
    <property type="protein sequence ID" value="CAD8190639.1"/>
    <property type="molecule type" value="Genomic_DNA"/>
</dbReference>
<sequence length="601" mass="70226">MGNTCSSCQNNKKRIRPHQHDQQDSKKLNYNQIQKYETFTYLEQRHYLKWLGIYGQNNQKVGNWTAAWNGVILDNVGGQYSEDGKKKGQWKELAKMFWKNGQVYMCGEYCDDIKNGKWIYIYDENQIGGGSYNKQGLKNGRWIDLSDKFQGDSQITYNGEYKNGKKIGNWDLSYRRSNQFEKIGGGSYNESGEEIKFGKWIEQSEVFRLDSQVIYNGQYKNGKKVGRWEVLYRKQYENEFKQIGGGLYDEEGSEIKLGFWIEVADGFGKYSEFTYQGEYQKGKKVGRWDIWYKKPHSADKSEWIGGGSYNEADQVQFGSWIEVSSEFNYYSQITYNGDYLNGTKIGRWDILYRKQYENQFKQIGGGQYNNKDGNKLGDWVEVSNQFSFDSQVIYSGKYLNGKKIGIWDIMFRRSNQFEKIGGGQYNESGDEIKFGNWIEQSEGFKLDSQVIYNGQYKNGKKVGKWEVLYRKQYENEFKQIGGGLYDEDGSEIKLGRWIELFEEFKWDSQIIYTGEYQNGNKVGQWDVMYRGQQEKEFKQIGGGSYDEEGTQIKQGLWTELSDDFLPTNCVVKNGEYQCGKKVGKWTEIDIQNNQKGNELKI</sequence>
<reference evidence="2" key="1">
    <citation type="submission" date="2021-01" db="EMBL/GenBank/DDBJ databases">
        <authorList>
            <consortium name="Genoscope - CEA"/>
            <person name="William W."/>
        </authorList>
    </citation>
    <scope>NUCLEOTIDE SEQUENCE</scope>
</reference>
<dbReference type="AlphaFoldDB" id="A0A8S1WR10"/>
<dbReference type="PANTHER" id="PTHR33706:SF1">
    <property type="entry name" value="TPR REPEAT PROTEIN"/>
    <property type="match status" value="1"/>
</dbReference>
<name>A0A8S1WR10_PAROT</name>
<gene>
    <name evidence="2" type="ORF">POCTA_138.1.T0980018</name>
</gene>
<evidence type="ECO:0000313" key="3">
    <source>
        <dbReference type="Proteomes" id="UP000683925"/>
    </source>
</evidence>
<comment type="caution">
    <text evidence="2">The sequence shown here is derived from an EMBL/GenBank/DDBJ whole genome shotgun (WGS) entry which is preliminary data.</text>
</comment>
<keyword evidence="3" id="KW-1185">Reference proteome</keyword>